<sequence length="44" mass="5345">MSPPDYILTFCIFRGGCPYYVKYMYVFKKQYGLYKKILKLLHIT</sequence>
<organism evidence="2 3">
    <name type="scientific">Bacillus mycoides</name>
    <dbReference type="NCBI Taxonomy" id="1405"/>
    <lineage>
        <taxon>Bacteria</taxon>
        <taxon>Bacillati</taxon>
        <taxon>Bacillota</taxon>
        <taxon>Bacilli</taxon>
        <taxon>Bacillales</taxon>
        <taxon>Bacillaceae</taxon>
        <taxon>Bacillus</taxon>
        <taxon>Bacillus cereus group</taxon>
    </lineage>
</organism>
<keyword evidence="1" id="KW-0812">Transmembrane</keyword>
<keyword evidence="1" id="KW-0472">Membrane</keyword>
<feature type="transmembrane region" description="Helical" evidence="1">
    <location>
        <begin position="6"/>
        <end position="26"/>
    </location>
</feature>
<dbReference type="EMBL" id="CABWMC010000003">
    <property type="protein sequence ID" value="VXB42493.1"/>
    <property type="molecule type" value="Genomic_DNA"/>
</dbReference>
<proteinExistence type="predicted"/>
<protein>
    <submittedName>
        <fullName evidence="2">Uncharacterized protein</fullName>
    </submittedName>
</protein>
<gene>
    <name evidence="2" type="ORF">BACI71_110450</name>
</gene>
<reference evidence="2 3" key="1">
    <citation type="submission" date="2019-10" db="EMBL/GenBank/DDBJ databases">
        <authorList>
            <person name="Karimi E."/>
        </authorList>
    </citation>
    <scope>NUCLEOTIDE SEQUENCE [LARGE SCALE GENOMIC DNA]</scope>
    <source>
        <strain evidence="2">Bacillus sp. 71</strain>
    </source>
</reference>
<dbReference type="AlphaFoldDB" id="A0A653QIH5"/>
<keyword evidence="1" id="KW-1133">Transmembrane helix</keyword>
<accession>A0A653QIH5</accession>
<evidence type="ECO:0000256" key="1">
    <source>
        <dbReference type="SAM" id="Phobius"/>
    </source>
</evidence>
<dbReference type="Proteomes" id="UP000437562">
    <property type="component" value="Unassembled WGS sequence"/>
</dbReference>
<evidence type="ECO:0000313" key="3">
    <source>
        <dbReference type="Proteomes" id="UP000437562"/>
    </source>
</evidence>
<name>A0A653QIH5_BACMY</name>
<evidence type="ECO:0000313" key="2">
    <source>
        <dbReference type="EMBL" id="VXB42493.1"/>
    </source>
</evidence>